<dbReference type="PROSITE" id="PS51186">
    <property type="entry name" value="GNAT"/>
    <property type="match status" value="1"/>
</dbReference>
<dbReference type="GO" id="GO:0016747">
    <property type="term" value="F:acyltransferase activity, transferring groups other than amino-acyl groups"/>
    <property type="evidence" value="ECO:0007669"/>
    <property type="project" value="InterPro"/>
</dbReference>
<evidence type="ECO:0000256" key="3">
    <source>
        <dbReference type="ARBA" id="ARBA00038502"/>
    </source>
</evidence>
<keyword evidence="2" id="KW-0012">Acyltransferase</keyword>
<dbReference type="AlphaFoldDB" id="A0A3E2W231"/>
<evidence type="ECO:0000259" key="4">
    <source>
        <dbReference type="PROSITE" id="PS51186"/>
    </source>
</evidence>
<comment type="similarity">
    <text evidence="3">Belongs to the acetyltransferase family. RimJ subfamily.</text>
</comment>
<dbReference type="OrthoDB" id="9785602at2"/>
<dbReference type="InterPro" id="IPR000182">
    <property type="entry name" value="GNAT_dom"/>
</dbReference>
<gene>
    <name evidence="5" type="ORF">DXA38_03940</name>
</gene>
<dbReference type="EMBL" id="QVEV01000003">
    <property type="protein sequence ID" value="RGC18116.1"/>
    <property type="molecule type" value="Genomic_DNA"/>
</dbReference>
<evidence type="ECO:0000313" key="6">
    <source>
        <dbReference type="Proteomes" id="UP000260025"/>
    </source>
</evidence>
<dbReference type="Proteomes" id="UP000260025">
    <property type="component" value="Unassembled WGS sequence"/>
</dbReference>
<evidence type="ECO:0000256" key="1">
    <source>
        <dbReference type="ARBA" id="ARBA00022679"/>
    </source>
</evidence>
<dbReference type="Gene3D" id="3.40.630.30">
    <property type="match status" value="1"/>
</dbReference>
<organism evidence="5 6">
    <name type="scientific">Clostridium innocuum</name>
    <dbReference type="NCBI Taxonomy" id="1522"/>
    <lineage>
        <taxon>Bacteria</taxon>
        <taxon>Bacillati</taxon>
        <taxon>Bacillota</taxon>
        <taxon>Clostridia</taxon>
        <taxon>Eubacteriales</taxon>
        <taxon>Clostridiaceae</taxon>
        <taxon>Clostridium</taxon>
    </lineage>
</organism>
<dbReference type="Pfam" id="PF13302">
    <property type="entry name" value="Acetyltransf_3"/>
    <property type="match status" value="1"/>
</dbReference>
<dbReference type="InterPro" id="IPR016181">
    <property type="entry name" value="Acyl_CoA_acyltransferase"/>
</dbReference>
<accession>A0A3E2W231</accession>
<dbReference type="PANTHER" id="PTHR43792">
    <property type="entry name" value="GNAT FAMILY, PUTATIVE (AFU_ORTHOLOGUE AFUA_3G00765)-RELATED-RELATED"/>
    <property type="match status" value="1"/>
</dbReference>
<proteinExistence type="inferred from homology"/>
<evidence type="ECO:0000256" key="2">
    <source>
        <dbReference type="ARBA" id="ARBA00023315"/>
    </source>
</evidence>
<sequence length="183" mass="21117">MLETKRLILRPWQIEDAESCYRYAKNPNIGPKVGWPVHESVENSREIIRTVLSAPNTFAVVWKQSMEPIGNISLMIGKQCNLTNAADEGEIGYWLGEPFWGQGLIPEATKRLIRYAFEDCHLKKLWCGSFEGNHNSRRVQEKCGFHYAGSEVREWPLIHKTLTGHIMSLTIEEWRQTSCRKTV</sequence>
<dbReference type="RefSeq" id="WP_117442077.1">
    <property type="nucleotide sequence ID" value="NZ_JAJFEN010000015.1"/>
</dbReference>
<name>A0A3E2W231_CLOIN</name>
<dbReference type="SUPFAM" id="SSF55729">
    <property type="entry name" value="Acyl-CoA N-acyltransferases (Nat)"/>
    <property type="match status" value="1"/>
</dbReference>
<dbReference type="PANTHER" id="PTHR43792:SF8">
    <property type="entry name" value="[RIBOSOMAL PROTEIN US5]-ALANINE N-ACETYLTRANSFERASE"/>
    <property type="match status" value="1"/>
</dbReference>
<protein>
    <submittedName>
        <fullName evidence="5">N-acetyltransferase</fullName>
    </submittedName>
</protein>
<comment type="caution">
    <text evidence="5">The sequence shown here is derived from an EMBL/GenBank/DDBJ whole genome shotgun (WGS) entry which is preliminary data.</text>
</comment>
<dbReference type="InterPro" id="IPR051531">
    <property type="entry name" value="N-acetyltransferase"/>
</dbReference>
<evidence type="ECO:0000313" key="5">
    <source>
        <dbReference type="EMBL" id="RGC18116.1"/>
    </source>
</evidence>
<reference evidence="5 6" key="1">
    <citation type="submission" date="2018-08" db="EMBL/GenBank/DDBJ databases">
        <title>A genome reference for cultivated species of the human gut microbiota.</title>
        <authorList>
            <person name="Zou Y."/>
            <person name="Xue W."/>
            <person name="Luo G."/>
        </authorList>
    </citation>
    <scope>NUCLEOTIDE SEQUENCE [LARGE SCALE GENOMIC DNA]</scope>
    <source>
        <strain evidence="5 6">OF01-2LB</strain>
    </source>
</reference>
<keyword evidence="1 5" id="KW-0808">Transferase</keyword>
<feature type="domain" description="N-acetyltransferase" evidence="4">
    <location>
        <begin position="7"/>
        <end position="172"/>
    </location>
</feature>